<dbReference type="PRINTS" id="PR00469">
    <property type="entry name" value="PNDRDTASEII"/>
</dbReference>
<dbReference type="Pfam" id="PF07992">
    <property type="entry name" value="Pyr_redox_2"/>
    <property type="match status" value="1"/>
</dbReference>
<dbReference type="Proteomes" id="UP000317429">
    <property type="component" value="Chromosome"/>
</dbReference>
<organism evidence="4 5">
    <name type="scientific">Pirellulimonas nuda</name>
    <dbReference type="NCBI Taxonomy" id="2528009"/>
    <lineage>
        <taxon>Bacteria</taxon>
        <taxon>Pseudomonadati</taxon>
        <taxon>Planctomycetota</taxon>
        <taxon>Planctomycetia</taxon>
        <taxon>Pirellulales</taxon>
        <taxon>Lacipirellulaceae</taxon>
        <taxon>Pirellulimonas</taxon>
    </lineage>
</organism>
<dbReference type="PANTHER" id="PTHR48105">
    <property type="entry name" value="THIOREDOXIN REDUCTASE 1-RELATED-RELATED"/>
    <property type="match status" value="1"/>
</dbReference>
<keyword evidence="1" id="KW-0285">Flavoprotein</keyword>
<accession>A0A518DC32</accession>
<dbReference type="SUPFAM" id="SSF51905">
    <property type="entry name" value="FAD/NAD(P)-binding domain"/>
    <property type="match status" value="1"/>
</dbReference>
<name>A0A518DC32_9BACT</name>
<feature type="domain" description="Cyclic nucleotide-binding" evidence="3">
    <location>
        <begin position="10"/>
        <end position="129"/>
    </location>
</feature>
<keyword evidence="2 4" id="KW-0560">Oxidoreductase</keyword>
<sequence length="550" mass="58859">MLQRSSDQIAFPTLDDQQIAQVAELAELTHFKDGEELIAHAQKDYPFYVIRTGRVLIVERDDGQDRPIATHCARAFVGDVDMLTGRSSMFVALADGPVDAYRLCAIGLRRLLRDRPTIGEVLLEAFQMRRQMLADLPFVGVRVVGRAKQAQTTRLLEFLYKNHVPNTYFDADDAPGMGELVRLAAQTLPLPVVRCNGHTVGDPSLPRLAECIGINRNVDQQRFDLVIVGSGPAGLAAAVYASSEGVSTLVIDSVGPGGQAGSSSKIENFMGFPSGLSGSELAGRGYLQALKFGTQFIAPITVSAIEPQPSGEHHLTLCSGQTARARCVLVASGVSYRQLDLAGCREFEGAGVYYAATSVESRACEGDVAVVVGGGNSAGQAAMFLAAHAREVKVLIRGNDLRAKMSSYLAERVLQHPNIRVILNAEVAAVEGDVCVRSIQLRDRTNGATSRADCAGLFIFVGAKPHTEWLPRDVLLDENGFVVTGSAFFGQDASLRSRWPLERPPCDLETTVPGILAAGDVRSGALKRCGFAVGEGSLAVACVHRLLSLA</sequence>
<evidence type="ECO:0000259" key="3">
    <source>
        <dbReference type="PROSITE" id="PS50042"/>
    </source>
</evidence>
<dbReference type="OrthoDB" id="9786503at2"/>
<reference evidence="4 5" key="1">
    <citation type="submission" date="2019-02" db="EMBL/GenBank/DDBJ databases">
        <title>Deep-cultivation of Planctomycetes and their phenomic and genomic characterization uncovers novel biology.</title>
        <authorList>
            <person name="Wiegand S."/>
            <person name="Jogler M."/>
            <person name="Boedeker C."/>
            <person name="Pinto D."/>
            <person name="Vollmers J."/>
            <person name="Rivas-Marin E."/>
            <person name="Kohn T."/>
            <person name="Peeters S.H."/>
            <person name="Heuer A."/>
            <person name="Rast P."/>
            <person name="Oberbeckmann S."/>
            <person name="Bunk B."/>
            <person name="Jeske O."/>
            <person name="Meyerdierks A."/>
            <person name="Storesund J.E."/>
            <person name="Kallscheuer N."/>
            <person name="Luecker S."/>
            <person name="Lage O.M."/>
            <person name="Pohl T."/>
            <person name="Merkel B.J."/>
            <person name="Hornburger P."/>
            <person name="Mueller R.-W."/>
            <person name="Bruemmer F."/>
            <person name="Labrenz M."/>
            <person name="Spormann A.M."/>
            <person name="Op den Camp H."/>
            <person name="Overmann J."/>
            <person name="Amann R."/>
            <person name="Jetten M.S.M."/>
            <person name="Mascher T."/>
            <person name="Medema M.H."/>
            <person name="Devos D.P."/>
            <person name="Kaster A.-K."/>
            <person name="Ovreas L."/>
            <person name="Rohde M."/>
            <person name="Galperin M.Y."/>
            <person name="Jogler C."/>
        </authorList>
    </citation>
    <scope>NUCLEOTIDE SEQUENCE [LARGE SCALE GENOMIC DNA]</scope>
    <source>
        <strain evidence="4 5">Pla175</strain>
    </source>
</reference>
<evidence type="ECO:0000313" key="5">
    <source>
        <dbReference type="Proteomes" id="UP000317429"/>
    </source>
</evidence>
<dbReference type="Gene3D" id="2.60.120.10">
    <property type="entry name" value="Jelly Rolls"/>
    <property type="match status" value="1"/>
</dbReference>
<dbReference type="CDD" id="cd00038">
    <property type="entry name" value="CAP_ED"/>
    <property type="match status" value="1"/>
</dbReference>
<dbReference type="EMBL" id="CP036291">
    <property type="protein sequence ID" value="QDU89042.1"/>
    <property type="molecule type" value="Genomic_DNA"/>
</dbReference>
<dbReference type="GO" id="GO:0004791">
    <property type="term" value="F:thioredoxin-disulfide reductase (NADPH) activity"/>
    <property type="evidence" value="ECO:0007669"/>
    <property type="project" value="UniProtKB-EC"/>
</dbReference>
<dbReference type="InterPro" id="IPR036188">
    <property type="entry name" value="FAD/NAD-bd_sf"/>
</dbReference>
<keyword evidence="5" id="KW-1185">Reference proteome</keyword>
<dbReference type="InterPro" id="IPR018490">
    <property type="entry name" value="cNMP-bd_dom_sf"/>
</dbReference>
<dbReference type="Gene3D" id="3.50.50.60">
    <property type="entry name" value="FAD/NAD(P)-binding domain"/>
    <property type="match status" value="2"/>
</dbReference>
<evidence type="ECO:0000256" key="2">
    <source>
        <dbReference type="ARBA" id="ARBA00023002"/>
    </source>
</evidence>
<evidence type="ECO:0000313" key="4">
    <source>
        <dbReference type="EMBL" id="QDU89042.1"/>
    </source>
</evidence>
<dbReference type="SUPFAM" id="SSF51206">
    <property type="entry name" value="cAMP-binding domain-like"/>
    <property type="match status" value="1"/>
</dbReference>
<dbReference type="InterPro" id="IPR023753">
    <property type="entry name" value="FAD/NAD-binding_dom"/>
</dbReference>
<dbReference type="KEGG" id="pnd:Pla175_24280"/>
<evidence type="ECO:0000256" key="1">
    <source>
        <dbReference type="ARBA" id="ARBA00022630"/>
    </source>
</evidence>
<protein>
    <submittedName>
        <fullName evidence="4">Thioredoxin reductase</fullName>
        <ecNumber evidence="4">1.8.1.9</ecNumber>
    </submittedName>
</protein>
<dbReference type="EC" id="1.8.1.9" evidence="4"/>
<dbReference type="PROSITE" id="PS50042">
    <property type="entry name" value="CNMP_BINDING_3"/>
    <property type="match status" value="1"/>
</dbReference>
<proteinExistence type="predicted"/>
<dbReference type="InterPro" id="IPR000595">
    <property type="entry name" value="cNMP-bd_dom"/>
</dbReference>
<gene>
    <name evidence="4" type="primary">trxB_2</name>
    <name evidence="4" type="ORF">Pla175_24280</name>
</gene>
<dbReference type="InterPro" id="IPR050097">
    <property type="entry name" value="Ferredoxin-NADP_redctase_2"/>
</dbReference>
<dbReference type="AlphaFoldDB" id="A0A518DC32"/>
<dbReference type="PRINTS" id="PR00368">
    <property type="entry name" value="FADPNR"/>
</dbReference>
<dbReference type="SMART" id="SM00100">
    <property type="entry name" value="cNMP"/>
    <property type="match status" value="1"/>
</dbReference>
<dbReference type="RefSeq" id="WP_145284783.1">
    <property type="nucleotide sequence ID" value="NZ_CP036291.1"/>
</dbReference>
<dbReference type="InterPro" id="IPR014710">
    <property type="entry name" value="RmlC-like_jellyroll"/>
</dbReference>